<dbReference type="InterPro" id="IPR006083">
    <property type="entry name" value="PRK/URK"/>
</dbReference>
<dbReference type="NCBIfam" id="NF004018">
    <property type="entry name" value="PRK05480.1"/>
    <property type="match status" value="1"/>
</dbReference>
<sequence length="509" mass="56602">MDSSKENSPSQSPKGSHVNRYVPPWKEPYVIAMAGSSGSGKTSVAQRIIKELNVPWTILLSMDNFYKPLTKEQRKLAFESKYDFDSPDAIDMDMFAQVLGDLKAGRRTKIPTYSFSEHDRTDKWLTIYGANIIIVEGIYALYDERVLALTDLKVFIDSPIDICLARRLARDIVQRDRSIALSIQQWSTFVKPNFEKHLRYTMYNSDIRVPGGIKNKVVIDLLMSHVKRQLQKKSIQHLDNILSLENASNFSSDDESNNHKNHHPEQSVGSVDSGSFKNHIVLDQTNQLKALHTSIIGYLNTSRSDFIFSFNRVASLLLTKALDELDSDFYEPVSVTTPTGSVFAEGLKPTGTIASVIMVRGGGGCYHTALRKVLGEDGRASSNGFVNGGTGSILIQSDTRTGEPRLHSLKLPACIDMDDENHQVSVNETKVFLLDTQLSSGVAAIMGVSILLDHGIKQRNITVVAYMASDLAVKRVLTAYPDIKLVVASTEETIYPKFVENIYFGTTII</sequence>
<dbReference type="Pfam" id="PF00485">
    <property type="entry name" value="PRK"/>
    <property type="match status" value="1"/>
</dbReference>
<evidence type="ECO:0000256" key="3">
    <source>
        <dbReference type="ARBA" id="ARBA00022679"/>
    </source>
</evidence>
<evidence type="ECO:0000313" key="8">
    <source>
        <dbReference type="EMBL" id="CDO52000.1"/>
    </source>
</evidence>
<dbReference type="InterPro" id="IPR029057">
    <property type="entry name" value="PRTase-like"/>
</dbReference>
<organism evidence="8 9">
    <name type="scientific">Geotrichum candidum</name>
    <name type="common">Oospora lactis</name>
    <name type="synonym">Dipodascus geotrichum</name>
    <dbReference type="NCBI Taxonomy" id="1173061"/>
    <lineage>
        <taxon>Eukaryota</taxon>
        <taxon>Fungi</taxon>
        <taxon>Dikarya</taxon>
        <taxon>Ascomycota</taxon>
        <taxon>Saccharomycotina</taxon>
        <taxon>Dipodascomycetes</taxon>
        <taxon>Dipodascales</taxon>
        <taxon>Dipodascaceae</taxon>
        <taxon>Geotrichum</taxon>
    </lineage>
</organism>
<evidence type="ECO:0000259" key="7">
    <source>
        <dbReference type="SMART" id="SM00382"/>
    </source>
</evidence>
<dbReference type="Pfam" id="PF14681">
    <property type="entry name" value="UPRTase"/>
    <property type="match status" value="1"/>
</dbReference>
<dbReference type="InterPro" id="IPR003593">
    <property type="entry name" value="AAA+_ATPase"/>
</dbReference>
<evidence type="ECO:0000256" key="4">
    <source>
        <dbReference type="ARBA" id="ARBA00022741"/>
    </source>
</evidence>
<dbReference type="EMBL" id="CCBN010000002">
    <property type="protein sequence ID" value="CDO52000.1"/>
    <property type="molecule type" value="Genomic_DNA"/>
</dbReference>
<evidence type="ECO:0000256" key="6">
    <source>
        <dbReference type="SAM" id="MobiDB-lite"/>
    </source>
</evidence>
<evidence type="ECO:0000256" key="5">
    <source>
        <dbReference type="ARBA" id="ARBA00022777"/>
    </source>
</evidence>
<accession>A0A0J9X4E5</accession>
<gene>
    <name evidence="8" type="ORF">BN980_GECA02s04311g</name>
</gene>
<dbReference type="PANTHER" id="PTHR10285">
    <property type="entry name" value="URIDINE KINASE"/>
    <property type="match status" value="1"/>
</dbReference>
<name>A0A0J9X4E5_GEOCN</name>
<feature type="region of interest" description="Disordered" evidence="6">
    <location>
        <begin position="249"/>
        <end position="271"/>
    </location>
</feature>
<feature type="compositionally biased region" description="Polar residues" evidence="6">
    <location>
        <begin position="1"/>
        <end position="14"/>
    </location>
</feature>
<dbReference type="SUPFAM" id="SSF52540">
    <property type="entry name" value="P-loop containing nucleoside triphosphate hydrolases"/>
    <property type="match status" value="1"/>
</dbReference>
<feature type="domain" description="AAA+ ATPase" evidence="7">
    <location>
        <begin position="27"/>
        <end position="178"/>
    </location>
</feature>
<dbReference type="SUPFAM" id="SSF53271">
    <property type="entry name" value="PRTase-like"/>
    <property type="match status" value="1"/>
</dbReference>
<dbReference type="CDD" id="cd02023">
    <property type="entry name" value="UMPK"/>
    <property type="match status" value="1"/>
</dbReference>
<dbReference type="InterPro" id="IPR000836">
    <property type="entry name" value="PRTase_dom"/>
</dbReference>
<dbReference type="PRINTS" id="PR00988">
    <property type="entry name" value="URIDINKINASE"/>
</dbReference>
<keyword evidence="3" id="KW-0808">Transferase</keyword>
<dbReference type="GO" id="GO:0044206">
    <property type="term" value="P:UMP salvage"/>
    <property type="evidence" value="ECO:0007669"/>
    <property type="project" value="UniProtKB-UniPathway"/>
</dbReference>
<dbReference type="Gene3D" id="3.40.50.300">
    <property type="entry name" value="P-loop containing nucleotide triphosphate hydrolases"/>
    <property type="match status" value="1"/>
</dbReference>
<dbReference type="Gene3D" id="3.40.50.2020">
    <property type="match status" value="1"/>
</dbReference>
<keyword evidence="4" id="KW-0547">Nucleotide-binding</keyword>
<dbReference type="Proteomes" id="UP000242525">
    <property type="component" value="Unassembled WGS sequence"/>
</dbReference>
<dbReference type="UniPathway" id="UPA00574">
    <property type="reaction ID" value="UER00637"/>
</dbReference>
<keyword evidence="9" id="KW-1185">Reference proteome</keyword>
<dbReference type="GO" id="GO:0004849">
    <property type="term" value="F:uridine kinase activity"/>
    <property type="evidence" value="ECO:0007669"/>
    <property type="project" value="UniProtKB-EC"/>
</dbReference>
<dbReference type="EC" id="2.7.1.48" evidence="2"/>
<evidence type="ECO:0000256" key="1">
    <source>
        <dbReference type="ARBA" id="ARBA00004690"/>
    </source>
</evidence>
<protein>
    <recommendedName>
        <fullName evidence="2">uridine/cytidine kinase</fullName>
        <ecNumber evidence="2">2.7.1.48</ecNumber>
    </recommendedName>
</protein>
<evidence type="ECO:0000256" key="2">
    <source>
        <dbReference type="ARBA" id="ARBA00012137"/>
    </source>
</evidence>
<comment type="caution">
    <text evidence="8">The sequence shown here is derived from an EMBL/GenBank/DDBJ whole genome shotgun (WGS) entry which is preliminary data.</text>
</comment>
<dbReference type="GO" id="GO:0005524">
    <property type="term" value="F:ATP binding"/>
    <property type="evidence" value="ECO:0007669"/>
    <property type="project" value="InterPro"/>
</dbReference>
<dbReference type="InterPro" id="IPR027417">
    <property type="entry name" value="P-loop_NTPase"/>
</dbReference>
<dbReference type="SMART" id="SM00382">
    <property type="entry name" value="AAA"/>
    <property type="match status" value="1"/>
</dbReference>
<feature type="region of interest" description="Disordered" evidence="6">
    <location>
        <begin position="1"/>
        <end position="20"/>
    </location>
</feature>
<dbReference type="AlphaFoldDB" id="A0A0J9X4E5"/>
<evidence type="ECO:0000313" key="9">
    <source>
        <dbReference type="Proteomes" id="UP000242525"/>
    </source>
</evidence>
<reference evidence="8" key="1">
    <citation type="submission" date="2014-03" db="EMBL/GenBank/DDBJ databases">
        <authorList>
            <person name="Casaregola S."/>
        </authorList>
    </citation>
    <scope>NUCLEOTIDE SEQUENCE [LARGE SCALE GENOMIC DNA]</scope>
    <source>
        <strain evidence="8">CLIB 918</strain>
    </source>
</reference>
<dbReference type="InterPro" id="IPR000764">
    <property type="entry name" value="Uridine_kinase-like"/>
</dbReference>
<dbReference type="OrthoDB" id="738517at2759"/>
<proteinExistence type="predicted"/>
<comment type="pathway">
    <text evidence="1">Pyrimidine metabolism; UMP biosynthesis via salvage pathway; UMP from uridine: step 1/1.</text>
</comment>
<keyword evidence="5 8" id="KW-0418">Kinase</keyword>
<dbReference type="STRING" id="1173061.A0A0J9X4E5"/>